<dbReference type="Gene3D" id="2.60.40.2620">
    <property type="entry name" value="Fimbrillin-like"/>
    <property type="match status" value="1"/>
</dbReference>
<feature type="signal peptide" evidence="1">
    <location>
        <begin position="1"/>
        <end position="23"/>
    </location>
</feature>
<dbReference type="Proteomes" id="UP000286246">
    <property type="component" value="Unassembled WGS sequence"/>
</dbReference>
<dbReference type="Pfam" id="PF13149">
    <property type="entry name" value="Mfa_like_1"/>
    <property type="match status" value="1"/>
</dbReference>
<evidence type="ECO:0000313" key="3">
    <source>
        <dbReference type="Proteomes" id="UP000286246"/>
    </source>
</evidence>
<protein>
    <submittedName>
        <fullName evidence="2">Fimbrillin-like protein</fullName>
    </submittedName>
</protein>
<evidence type="ECO:0000313" key="2">
    <source>
        <dbReference type="EMBL" id="RKE52497.1"/>
    </source>
</evidence>
<gene>
    <name evidence="2" type="ORF">DFQ12_2737</name>
</gene>
<name>A0A420B707_SPHD1</name>
<keyword evidence="1" id="KW-0732">Signal</keyword>
<dbReference type="InterPro" id="IPR025049">
    <property type="entry name" value="Mfa-like_1"/>
</dbReference>
<dbReference type="CDD" id="cd13120">
    <property type="entry name" value="BF2867_like_N"/>
    <property type="match status" value="1"/>
</dbReference>
<dbReference type="RefSeq" id="WP_120259532.1">
    <property type="nucleotide sequence ID" value="NZ_RAPY01000002.1"/>
</dbReference>
<proteinExistence type="predicted"/>
<dbReference type="AlphaFoldDB" id="A0A420B707"/>
<comment type="caution">
    <text evidence="2">The sequence shown here is derived from an EMBL/GenBank/DDBJ whole genome shotgun (WGS) entry which is preliminary data.</text>
</comment>
<reference evidence="2 3" key="1">
    <citation type="submission" date="2018-09" db="EMBL/GenBank/DDBJ databases">
        <title>Genomic Encyclopedia of Type Strains, Phase III (KMG-III): the genomes of soil and plant-associated and newly described type strains.</title>
        <authorList>
            <person name="Whitman W."/>
        </authorList>
    </citation>
    <scope>NUCLEOTIDE SEQUENCE [LARGE SCALE GENOMIC DNA]</scope>
    <source>
        <strain evidence="2 3">CECT 7938</strain>
    </source>
</reference>
<accession>A0A420B707</accession>
<dbReference type="InterPro" id="IPR042278">
    <property type="entry name" value="Mfa-like_1_N"/>
</dbReference>
<evidence type="ECO:0000256" key="1">
    <source>
        <dbReference type="SAM" id="SignalP"/>
    </source>
</evidence>
<organism evidence="2 3">
    <name type="scientific">Sphingobacterium detergens</name>
    <dbReference type="NCBI Taxonomy" id="1145106"/>
    <lineage>
        <taxon>Bacteria</taxon>
        <taxon>Pseudomonadati</taxon>
        <taxon>Bacteroidota</taxon>
        <taxon>Sphingobacteriia</taxon>
        <taxon>Sphingobacteriales</taxon>
        <taxon>Sphingobacteriaceae</taxon>
        <taxon>Sphingobacterium</taxon>
    </lineage>
</organism>
<sequence length="482" mass="50777">MKNKKILSAAAVMLFVLFGSCKKDGSTGTGTEIATGIKFASSINGQIKTKAVNDVWETNDAIGVFMKTGNGFSNVLAANKKYNTAGDGQFAASSSDQTLYYPENGSNVDFIAYYPFRQNLANTIYSVDVNNQSNQSAIDLLYANNATGLNKTSTAANLNFIHQLAKIEFTIKAGAGITDLTGLSATIAGLNTKANFDLATGTLGTQTEVGDIVAKTGTVNNALISEAIVLPVEDASGKVVTFRLATGIFKLTLPTATKFEQGKKYTYAIELKNDGTATPQAVALTATITDWNNVPSGSYTVGQDDEVNPPAGEVKVLVTETFGTGTISSTARPKIATYSNFDNKTLSFTDSYGTADLRTISTYGEGTNAHVWLPANKDASLMIAGIAVSGYTKLKIKFDAAANITGTNTGNLNIMKVKVNGVEYGVTDQPIVGSTDGNKFYTLEVLGNVPAIPINTVEFYGAASVNSLGLRLDNIVITGTNK</sequence>
<feature type="chain" id="PRO_5019297653" evidence="1">
    <location>
        <begin position="24"/>
        <end position="482"/>
    </location>
</feature>
<dbReference type="PROSITE" id="PS51257">
    <property type="entry name" value="PROKAR_LIPOPROTEIN"/>
    <property type="match status" value="1"/>
</dbReference>
<dbReference type="OrthoDB" id="9811262at2"/>
<keyword evidence="3" id="KW-1185">Reference proteome</keyword>
<dbReference type="CDD" id="cd13121">
    <property type="entry name" value="BF2867_like_C"/>
    <property type="match status" value="1"/>
</dbReference>
<dbReference type="EMBL" id="RAPY01000002">
    <property type="protein sequence ID" value="RKE52497.1"/>
    <property type="molecule type" value="Genomic_DNA"/>
</dbReference>
<dbReference type="Gene3D" id="2.60.40.2630">
    <property type="match status" value="1"/>
</dbReference>